<organism evidence="1 2">
    <name type="scientific">Stylonychia lemnae</name>
    <name type="common">Ciliate</name>
    <dbReference type="NCBI Taxonomy" id="5949"/>
    <lineage>
        <taxon>Eukaryota</taxon>
        <taxon>Sar</taxon>
        <taxon>Alveolata</taxon>
        <taxon>Ciliophora</taxon>
        <taxon>Intramacronucleata</taxon>
        <taxon>Spirotrichea</taxon>
        <taxon>Stichotrichia</taxon>
        <taxon>Sporadotrichida</taxon>
        <taxon>Oxytrichidae</taxon>
        <taxon>Stylonychinae</taxon>
        <taxon>Stylonychia</taxon>
    </lineage>
</organism>
<dbReference type="InParanoid" id="A0A078A028"/>
<evidence type="ECO:0000313" key="2">
    <source>
        <dbReference type="Proteomes" id="UP000039865"/>
    </source>
</evidence>
<dbReference type="AlphaFoldDB" id="A0A078A028"/>
<dbReference type="Proteomes" id="UP000039865">
    <property type="component" value="Unassembled WGS sequence"/>
</dbReference>
<dbReference type="EMBL" id="CCKQ01003673">
    <property type="protein sequence ID" value="CDW74798.1"/>
    <property type="molecule type" value="Genomic_DNA"/>
</dbReference>
<reference evidence="1 2" key="1">
    <citation type="submission" date="2014-06" db="EMBL/GenBank/DDBJ databases">
        <authorList>
            <person name="Swart Estienne"/>
        </authorList>
    </citation>
    <scope>NUCLEOTIDE SEQUENCE [LARGE SCALE GENOMIC DNA]</scope>
    <source>
        <strain evidence="1 2">130c</strain>
    </source>
</reference>
<sequence>MIIYALFLRIQNLIRRFIILRKQKRLGLAIKKFAFTNFSQKHPLLKGLNMPPKLTFLLKQPDLPVIEELPEDEKLDYESDRGFINLMNRRKYPPKEKKYLSEHLRQRINKVVTLDTNRIGI</sequence>
<evidence type="ECO:0000313" key="1">
    <source>
        <dbReference type="EMBL" id="CDW74798.1"/>
    </source>
</evidence>
<protein>
    <submittedName>
        <fullName evidence="1">Uncharacterized protein</fullName>
    </submittedName>
</protein>
<name>A0A078A028_STYLE</name>
<proteinExistence type="predicted"/>
<keyword evidence="2" id="KW-1185">Reference proteome</keyword>
<accession>A0A078A028</accession>
<gene>
    <name evidence="1" type="primary">Contig2693.g2897</name>
    <name evidence="1" type="ORF">STYLEM_3781</name>
</gene>